<proteinExistence type="predicted"/>
<sequence length="271" mass="29490">MCDRGFTFINAIGYCFQASCMPLFFAVTVGLYLCSNAGPVCDCSAPKIHEVLVRKDFAGFSQKISVKIQAEKNLEIIEVPQYNTVDKSDVMHDFNSKLTMFRFPEKKVCYLAPLLPQVPAPGVLENGFQLAKATGSSVNLELSYPTSRTWNVIRRAMDDRSFLTEDMAMFCAKFPIYRVEEAAGGGQQTVKPGATGAVKNEVHREGCVDPAPICHLTCIQCIPVAVTIDVSTQQACEAQSPTCTLAQLNQDIVHCCPVCCPGSLPTSEVSG</sequence>
<dbReference type="Gene3D" id="3.30.390.150">
    <property type="match status" value="1"/>
</dbReference>
<keyword evidence="4" id="KW-1185">Reference proteome</keyword>
<evidence type="ECO:0000256" key="1">
    <source>
        <dbReference type="ARBA" id="ARBA00023157"/>
    </source>
</evidence>
<name>A0A6P5A844_BRABE</name>
<dbReference type="PANTHER" id="PTHR16483">
    <property type="entry name" value="GASTROKINE 1"/>
    <property type="match status" value="1"/>
</dbReference>
<evidence type="ECO:0000313" key="5">
    <source>
        <dbReference type="RefSeq" id="XP_019637916.1"/>
    </source>
</evidence>
<dbReference type="RefSeq" id="XP_019637916.1">
    <property type="nucleotide sequence ID" value="XM_019782357.1"/>
</dbReference>
<feature type="domain" description="BRICHOS" evidence="3">
    <location>
        <begin position="82"/>
        <end position="179"/>
    </location>
</feature>
<dbReference type="Proteomes" id="UP000515135">
    <property type="component" value="Unplaced"/>
</dbReference>
<dbReference type="InterPro" id="IPR051772">
    <property type="entry name" value="Gastrokine"/>
</dbReference>
<keyword evidence="1" id="KW-1015">Disulfide bond</keyword>
<dbReference type="Pfam" id="PF04089">
    <property type="entry name" value="BRICHOS"/>
    <property type="match status" value="1"/>
</dbReference>
<organism evidence="4 5">
    <name type="scientific">Branchiostoma belcheri</name>
    <name type="common">Amphioxus</name>
    <dbReference type="NCBI Taxonomy" id="7741"/>
    <lineage>
        <taxon>Eukaryota</taxon>
        <taxon>Metazoa</taxon>
        <taxon>Chordata</taxon>
        <taxon>Cephalochordata</taxon>
        <taxon>Leptocardii</taxon>
        <taxon>Amphioxiformes</taxon>
        <taxon>Branchiostomatidae</taxon>
        <taxon>Branchiostoma</taxon>
    </lineage>
</organism>
<accession>A0A6P5A844</accession>
<dbReference type="AlphaFoldDB" id="A0A6P5A844"/>
<dbReference type="GeneID" id="109480208"/>
<dbReference type="OrthoDB" id="10270825at2759"/>
<evidence type="ECO:0000313" key="4">
    <source>
        <dbReference type="Proteomes" id="UP000515135"/>
    </source>
</evidence>
<evidence type="ECO:0000256" key="2">
    <source>
        <dbReference type="SAM" id="Phobius"/>
    </source>
</evidence>
<keyword evidence="2" id="KW-1133">Transmembrane helix</keyword>
<protein>
    <submittedName>
        <fullName evidence="5">Uncharacterized protein LOC109480208</fullName>
    </submittedName>
</protein>
<feature type="transmembrane region" description="Helical" evidence="2">
    <location>
        <begin position="12"/>
        <end position="33"/>
    </location>
</feature>
<dbReference type="KEGG" id="bbel:109480208"/>
<gene>
    <name evidence="5" type="primary">LOC109480208</name>
</gene>
<evidence type="ECO:0000259" key="3">
    <source>
        <dbReference type="PROSITE" id="PS50869"/>
    </source>
</evidence>
<keyword evidence="2" id="KW-0472">Membrane</keyword>
<keyword evidence="2" id="KW-0812">Transmembrane</keyword>
<dbReference type="InterPro" id="IPR007084">
    <property type="entry name" value="BRICHOS_dom"/>
</dbReference>
<dbReference type="PROSITE" id="PS50869">
    <property type="entry name" value="BRICHOS"/>
    <property type="match status" value="1"/>
</dbReference>
<reference evidence="5" key="1">
    <citation type="submission" date="2025-08" db="UniProtKB">
        <authorList>
            <consortium name="RefSeq"/>
        </authorList>
    </citation>
    <scope>IDENTIFICATION</scope>
    <source>
        <tissue evidence="5">Gonad</tissue>
    </source>
</reference>
<dbReference type="SMART" id="SM01039">
    <property type="entry name" value="BRICHOS"/>
    <property type="match status" value="1"/>
</dbReference>